<feature type="domain" description="Immunity MXAN-0049 protein" evidence="1">
    <location>
        <begin position="35"/>
        <end position="190"/>
    </location>
</feature>
<dbReference type="EMBL" id="FNJU01000021">
    <property type="protein sequence ID" value="SDP96366.1"/>
    <property type="molecule type" value="Genomic_DNA"/>
</dbReference>
<sequence>MVGVHMKYYKLLLDDSNQNDIVCFCKDSKGFEQFHLKEGKLIKNWNEDLTFYFNPEEGSEQTDYLANNLGWFLVSDKLKSLLIEIDKSQIQYLPIRVVNSKDNSIIKGYSVANILSLLDVLNLEHSDYSVIEVDDEKVYSIRKYAINKSAVSDYHIFKVKGYEIPMFVSEICKDAVLKQGITGCDFLGVKTV</sequence>
<evidence type="ECO:0000259" key="1">
    <source>
        <dbReference type="Pfam" id="PF07791"/>
    </source>
</evidence>
<reference evidence="3" key="1">
    <citation type="submission" date="2016-10" db="EMBL/GenBank/DDBJ databases">
        <authorList>
            <person name="Varghese N."/>
            <person name="Submissions S."/>
        </authorList>
    </citation>
    <scope>NUCLEOTIDE SEQUENCE [LARGE SCALE GENOMIC DNA]</scope>
    <source>
        <strain evidence="3">IBRC-M10078</strain>
    </source>
</reference>
<protein>
    <recommendedName>
        <fullName evidence="1">Immunity MXAN-0049 protein domain-containing protein</fullName>
    </recommendedName>
</protein>
<dbReference type="AlphaFoldDB" id="A0A1H0X1M2"/>
<dbReference type="Pfam" id="PF07791">
    <property type="entry name" value="Imm11"/>
    <property type="match status" value="1"/>
</dbReference>
<dbReference type="Proteomes" id="UP000199159">
    <property type="component" value="Unassembled WGS sequence"/>
</dbReference>
<gene>
    <name evidence="2" type="ORF">SAMN05216565_12130</name>
</gene>
<proteinExistence type="predicted"/>
<dbReference type="InterPro" id="IPR012433">
    <property type="entry name" value="Imm11"/>
</dbReference>
<name>A0A1H0X1M2_9BACI</name>
<dbReference type="STRING" id="930152.SAMN05216565_12130"/>
<organism evidence="2 3">
    <name type="scientific">Litchfieldia salsa</name>
    <dbReference type="NCBI Taxonomy" id="930152"/>
    <lineage>
        <taxon>Bacteria</taxon>
        <taxon>Bacillati</taxon>
        <taxon>Bacillota</taxon>
        <taxon>Bacilli</taxon>
        <taxon>Bacillales</taxon>
        <taxon>Bacillaceae</taxon>
        <taxon>Litchfieldia</taxon>
    </lineage>
</organism>
<keyword evidence="3" id="KW-1185">Reference proteome</keyword>
<evidence type="ECO:0000313" key="3">
    <source>
        <dbReference type="Proteomes" id="UP000199159"/>
    </source>
</evidence>
<evidence type="ECO:0000313" key="2">
    <source>
        <dbReference type="EMBL" id="SDP96366.1"/>
    </source>
</evidence>
<accession>A0A1H0X1M2</accession>